<feature type="binding site" evidence="7">
    <location>
        <position position="496"/>
    </location>
    <ligand>
        <name>L-aspartate</name>
        <dbReference type="ChEBI" id="CHEBI:29991"/>
    </ligand>
</feature>
<dbReference type="GO" id="GO:0004815">
    <property type="term" value="F:aspartate-tRNA ligase activity"/>
    <property type="evidence" value="ECO:0007669"/>
    <property type="project" value="UniProtKB-UniRule"/>
</dbReference>
<dbReference type="InterPro" id="IPR012340">
    <property type="entry name" value="NA-bd_OB-fold"/>
</dbReference>
<comment type="subcellular location">
    <subcellularLocation>
        <location evidence="7">Cytoplasm</location>
    </subcellularLocation>
</comment>
<feature type="binding site" evidence="7">
    <location>
        <position position="181"/>
    </location>
    <ligand>
        <name>L-aspartate</name>
        <dbReference type="ChEBI" id="CHEBI:29991"/>
    </ligand>
</feature>
<dbReference type="GO" id="GO:0005524">
    <property type="term" value="F:ATP binding"/>
    <property type="evidence" value="ECO:0007669"/>
    <property type="project" value="UniProtKB-UniRule"/>
</dbReference>
<dbReference type="SUPFAM" id="SSF55261">
    <property type="entry name" value="GAD domain-like"/>
    <property type="match status" value="1"/>
</dbReference>
<feature type="domain" description="Aminoacyl-transfer RNA synthetases class-II family profile" evidence="8">
    <location>
        <begin position="151"/>
        <end position="562"/>
    </location>
</feature>
<dbReference type="Gene3D" id="3.30.930.10">
    <property type="entry name" value="Bira Bifunctional Protein, Domain 2"/>
    <property type="match status" value="1"/>
</dbReference>
<dbReference type="Gene3D" id="2.40.50.140">
    <property type="entry name" value="Nucleic acid-binding proteins"/>
    <property type="match status" value="1"/>
</dbReference>
<feature type="site" description="Important for tRNA non-discrimination" evidence="7">
    <location>
        <position position="90"/>
    </location>
</feature>
<dbReference type="Proteomes" id="UP000240042">
    <property type="component" value="Unassembled WGS sequence"/>
</dbReference>
<dbReference type="InterPro" id="IPR004364">
    <property type="entry name" value="Aa-tRNA-synt_II"/>
</dbReference>
<dbReference type="Gene3D" id="3.30.1360.30">
    <property type="entry name" value="GAD-like domain"/>
    <property type="match status" value="1"/>
</dbReference>
<keyword evidence="10" id="KW-1185">Reference proteome</keyword>
<dbReference type="STRING" id="34097.SAMN02745150_00325"/>
<dbReference type="CDD" id="cd04317">
    <property type="entry name" value="EcAspRS_like_N"/>
    <property type="match status" value="1"/>
</dbReference>
<feature type="binding site" evidence="7">
    <location>
        <position position="489"/>
    </location>
    <ligand>
        <name>ATP</name>
        <dbReference type="ChEBI" id="CHEBI:30616"/>
    </ligand>
</feature>
<evidence type="ECO:0000256" key="2">
    <source>
        <dbReference type="ARBA" id="ARBA00022598"/>
    </source>
</evidence>
<dbReference type="PANTHER" id="PTHR22594:SF5">
    <property type="entry name" value="ASPARTATE--TRNA LIGASE, MITOCHONDRIAL"/>
    <property type="match status" value="1"/>
</dbReference>
<dbReference type="NCBIfam" id="TIGR00459">
    <property type="entry name" value="aspS_bact"/>
    <property type="match status" value="1"/>
</dbReference>
<dbReference type="PROSITE" id="PS50862">
    <property type="entry name" value="AA_TRNA_LIGASE_II"/>
    <property type="match status" value="1"/>
</dbReference>
<feature type="site" description="Important for tRNA non-discrimination" evidence="7">
    <location>
        <position position="38"/>
    </location>
</feature>
<dbReference type="GO" id="GO:0050560">
    <property type="term" value="F:aspartate-tRNA(Asn) ligase activity"/>
    <property type="evidence" value="ECO:0007669"/>
    <property type="project" value="UniProtKB-EC"/>
</dbReference>
<comment type="subunit">
    <text evidence="7">Homodimer.</text>
</comment>
<evidence type="ECO:0000256" key="1">
    <source>
        <dbReference type="ARBA" id="ARBA00006303"/>
    </source>
</evidence>
<evidence type="ECO:0000313" key="9">
    <source>
        <dbReference type="EMBL" id="SFB70077.1"/>
    </source>
</evidence>
<feature type="binding site" evidence="7">
    <location>
        <position position="455"/>
    </location>
    <ligand>
        <name>L-aspartate</name>
        <dbReference type="ChEBI" id="CHEBI:29991"/>
    </ligand>
</feature>
<dbReference type="EC" id="6.1.1.23" evidence="7"/>
<dbReference type="Pfam" id="PF02938">
    <property type="entry name" value="GAD"/>
    <property type="match status" value="1"/>
</dbReference>
<dbReference type="HAMAP" id="MF_00044">
    <property type="entry name" value="Asp_tRNA_synth_type1"/>
    <property type="match status" value="1"/>
</dbReference>
<evidence type="ECO:0000256" key="7">
    <source>
        <dbReference type="HAMAP-Rule" id="MF_00044"/>
    </source>
</evidence>
<dbReference type="InterPro" id="IPR004115">
    <property type="entry name" value="GAD-like_sf"/>
</dbReference>
<dbReference type="InterPro" id="IPR002312">
    <property type="entry name" value="Asp/Asn-tRNA-synth_IIb"/>
</dbReference>
<dbReference type="GO" id="GO:0006422">
    <property type="term" value="P:aspartyl-tRNA aminoacylation"/>
    <property type="evidence" value="ECO:0007669"/>
    <property type="project" value="UniProtKB-UniRule"/>
</dbReference>
<keyword evidence="6 7" id="KW-0030">Aminoacyl-tRNA synthetase</keyword>
<comment type="catalytic activity">
    <reaction evidence="7">
        <text>tRNA(Asx) + L-aspartate + ATP = L-aspartyl-tRNA(Asx) + AMP + diphosphate</text>
        <dbReference type="Rhea" id="RHEA:18349"/>
        <dbReference type="Rhea" id="RHEA-COMP:9710"/>
        <dbReference type="Rhea" id="RHEA-COMP:9711"/>
        <dbReference type="ChEBI" id="CHEBI:29991"/>
        <dbReference type="ChEBI" id="CHEBI:30616"/>
        <dbReference type="ChEBI" id="CHEBI:33019"/>
        <dbReference type="ChEBI" id="CHEBI:78442"/>
        <dbReference type="ChEBI" id="CHEBI:78516"/>
        <dbReference type="ChEBI" id="CHEBI:456215"/>
        <dbReference type="EC" id="6.1.1.23"/>
    </reaction>
</comment>
<dbReference type="InterPro" id="IPR004365">
    <property type="entry name" value="NA-bd_OB_tRNA"/>
</dbReference>
<reference evidence="10" key="1">
    <citation type="submission" date="2016-10" db="EMBL/GenBank/DDBJ databases">
        <authorList>
            <person name="Varghese N."/>
            <person name="Submissions S."/>
        </authorList>
    </citation>
    <scope>NUCLEOTIDE SEQUENCE [LARGE SCALE GENOMIC DNA]</scope>
    <source>
        <strain evidence="10">ATCC 43811</strain>
    </source>
</reference>
<dbReference type="InterPro" id="IPR004524">
    <property type="entry name" value="Asp-tRNA-ligase_1"/>
</dbReference>
<evidence type="ECO:0000256" key="6">
    <source>
        <dbReference type="ARBA" id="ARBA00023146"/>
    </source>
</evidence>
<keyword evidence="4 7" id="KW-0067">ATP-binding</keyword>
<dbReference type="GO" id="GO:0003676">
    <property type="term" value="F:nucleic acid binding"/>
    <property type="evidence" value="ECO:0007669"/>
    <property type="project" value="InterPro"/>
</dbReference>
<feature type="region of interest" description="Aspartate" evidence="7">
    <location>
        <begin position="205"/>
        <end position="208"/>
    </location>
</feature>
<feature type="binding site" evidence="7">
    <location>
        <begin position="227"/>
        <end position="229"/>
    </location>
    <ligand>
        <name>ATP</name>
        <dbReference type="ChEBI" id="CHEBI:30616"/>
    </ligand>
</feature>
<comment type="similarity">
    <text evidence="1 7">Belongs to the class-II aminoacyl-tRNA synthetase family. Type 1 subfamily.</text>
</comment>
<keyword evidence="7" id="KW-0963">Cytoplasm</keyword>
<dbReference type="RefSeq" id="WP_092317701.1">
    <property type="nucleotide sequence ID" value="NZ_FOKY01000001.1"/>
</dbReference>
<feature type="binding site" evidence="7">
    <location>
        <begin position="541"/>
        <end position="544"/>
    </location>
    <ligand>
        <name>ATP</name>
        <dbReference type="ChEBI" id="CHEBI:30616"/>
    </ligand>
</feature>
<keyword evidence="2 7" id="KW-0436">Ligase</keyword>
<dbReference type="InterPro" id="IPR045864">
    <property type="entry name" value="aa-tRNA-synth_II/BPL/LPL"/>
</dbReference>
<proteinExistence type="inferred from homology"/>
<evidence type="ECO:0000256" key="5">
    <source>
        <dbReference type="ARBA" id="ARBA00022917"/>
    </source>
</evidence>
<organism evidence="9 10">
    <name type="scientific">Brevinema andersonii</name>
    <dbReference type="NCBI Taxonomy" id="34097"/>
    <lineage>
        <taxon>Bacteria</taxon>
        <taxon>Pseudomonadati</taxon>
        <taxon>Spirochaetota</taxon>
        <taxon>Spirochaetia</taxon>
        <taxon>Brevinematales</taxon>
        <taxon>Brevinemataceae</taxon>
        <taxon>Brevinema</taxon>
    </lineage>
</organism>
<name>A0A1I1D5M2_BREAD</name>
<dbReference type="SUPFAM" id="SSF55681">
    <property type="entry name" value="Class II aaRS and biotin synthetases"/>
    <property type="match status" value="1"/>
</dbReference>
<dbReference type="InterPro" id="IPR047090">
    <property type="entry name" value="AspRS_core"/>
</dbReference>
<gene>
    <name evidence="7" type="primary">aspS</name>
    <name evidence="9" type="ORF">SAMN02745150_00325</name>
</gene>
<sequence length="593" mass="67292">MLLSKDKQRTLFCGALTSDDKLNKTYTVNGWVDHYRDHGELVFIDLRDRSGIVQLVFDPAEARKTHELAKTLRREDVISAKGFLRRRGEGLENPRIATGAYELVCTELFIFNRSKTPPFDIHADQVNEEARLKYRYLDLRSPKMYDNLLKRSLIVENIRSTMQENGFLEVETPLLTRSTPEGARDFLVPSRLHKGSFYALPQSPQIFKQLLMVGGIERYYQIARCFRDEDLRADRQPEFTQLDIEMSFVTAEDIQSLIEEMLVRILKRIYNLDIQIPFLRMSYHNAMEKYGSDRPDLRFGMGIVDVSSIVSNSDFSVFTSVTAKGGMVKCLPVPNGDKLSRKDLDELISFVGNYGAKGMAWMRVKNGALESNIVKYFSEDIQQQLIKITGAEDGYVLLFIADVNDKIVYDAIGNLRLEIGDRFELRPKDKFSFLWVVDFPMLEKDIETGRWVSVHHPFTSPNPEDIKLLESNPGKVRASAYDVICNGIELGGGSIRIADSETQAKIFQLLNISEAEAQEKFGFLLDALAFGAPPHGGIALGLDRMVMQFQQLDSIRDVIAFPKTQKGTCPLTDAPSEVDIQQLLDLGIQVKKN</sequence>
<dbReference type="CDD" id="cd00777">
    <property type="entry name" value="AspRS_core"/>
    <property type="match status" value="1"/>
</dbReference>
<dbReference type="Pfam" id="PF00152">
    <property type="entry name" value="tRNA-synt_2"/>
    <property type="match status" value="1"/>
</dbReference>
<dbReference type="PRINTS" id="PR01042">
    <property type="entry name" value="TRNASYNTHASP"/>
</dbReference>
<dbReference type="AlphaFoldDB" id="A0A1I1D5M2"/>
<dbReference type="EMBL" id="FOKY01000001">
    <property type="protein sequence ID" value="SFB70077.1"/>
    <property type="molecule type" value="Genomic_DNA"/>
</dbReference>
<dbReference type="InterPro" id="IPR029351">
    <property type="entry name" value="GAD_dom"/>
</dbReference>
<dbReference type="NCBIfam" id="NF001750">
    <property type="entry name" value="PRK00476.1"/>
    <property type="match status" value="1"/>
</dbReference>
<keyword evidence="3 7" id="KW-0547">Nucleotide-binding</keyword>
<protein>
    <recommendedName>
        <fullName evidence="7">Aspartate--tRNA(Asp/Asn) ligase</fullName>
        <ecNumber evidence="7">6.1.1.23</ecNumber>
    </recommendedName>
    <alternativeName>
        <fullName evidence="7">Aspartyl-tRNA synthetase</fullName>
        <shortName evidence="7">AspRS</shortName>
    </alternativeName>
    <alternativeName>
        <fullName evidence="7">Non-discriminating aspartyl-tRNA synthetase</fullName>
        <shortName evidence="7">ND-AspRS</shortName>
    </alternativeName>
</protein>
<feature type="binding site" evidence="7">
    <location>
        <position position="227"/>
    </location>
    <ligand>
        <name>L-aspartate</name>
        <dbReference type="ChEBI" id="CHEBI:29991"/>
    </ligand>
</feature>
<dbReference type="OrthoDB" id="9802326at2"/>
<keyword evidence="5 7" id="KW-0648">Protein biosynthesis</keyword>
<comment type="function">
    <text evidence="7">Aspartyl-tRNA synthetase with relaxed tRNA specificity since it is able to aspartylate not only its cognate tRNA(Asp) but also tRNA(Asn). Reaction proceeds in two steps: L-aspartate is first activated by ATP to form Asp-AMP and then transferred to the acceptor end of tRNA(Asp/Asn).</text>
</comment>
<feature type="binding site" evidence="7">
    <location>
        <position position="236"/>
    </location>
    <ligand>
        <name>ATP</name>
        <dbReference type="ChEBI" id="CHEBI:30616"/>
    </ligand>
</feature>
<evidence type="ECO:0000313" key="10">
    <source>
        <dbReference type="Proteomes" id="UP000240042"/>
    </source>
</evidence>
<dbReference type="Pfam" id="PF01336">
    <property type="entry name" value="tRNA_anti-codon"/>
    <property type="match status" value="1"/>
</dbReference>
<dbReference type="SUPFAM" id="SSF50249">
    <property type="entry name" value="Nucleic acid-binding proteins"/>
    <property type="match status" value="1"/>
</dbReference>
<evidence type="ECO:0000256" key="3">
    <source>
        <dbReference type="ARBA" id="ARBA00022741"/>
    </source>
</evidence>
<dbReference type="GO" id="GO:0005737">
    <property type="term" value="C:cytoplasm"/>
    <property type="evidence" value="ECO:0007669"/>
    <property type="project" value="UniProtKB-SubCell"/>
</dbReference>
<evidence type="ECO:0000256" key="4">
    <source>
        <dbReference type="ARBA" id="ARBA00022840"/>
    </source>
</evidence>
<accession>A0A1I1D5M2</accession>
<dbReference type="InterPro" id="IPR047089">
    <property type="entry name" value="Asp-tRNA-ligase_1_N"/>
</dbReference>
<dbReference type="InterPro" id="IPR006195">
    <property type="entry name" value="aa-tRNA-synth_II"/>
</dbReference>
<evidence type="ECO:0000259" key="8">
    <source>
        <dbReference type="PROSITE" id="PS50862"/>
    </source>
</evidence>
<dbReference type="PANTHER" id="PTHR22594">
    <property type="entry name" value="ASPARTYL/LYSYL-TRNA SYNTHETASE"/>
    <property type="match status" value="1"/>
</dbReference>